<feature type="transmembrane region" description="Helical" evidence="1">
    <location>
        <begin position="144"/>
        <end position="163"/>
    </location>
</feature>
<evidence type="ECO:0000313" key="3">
    <source>
        <dbReference type="Proteomes" id="UP000078250"/>
    </source>
</evidence>
<keyword evidence="3" id="KW-1185">Reference proteome</keyword>
<proteinExistence type="predicted"/>
<evidence type="ECO:0000256" key="1">
    <source>
        <dbReference type="SAM" id="Phobius"/>
    </source>
</evidence>
<name>A0AAJ3HUD6_PROHU</name>
<protein>
    <submittedName>
        <fullName evidence="2">Uncharacterized protein</fullName>
    </submittedName>
</protein>
<dbReference type="AlphaFoldDB" id="A0AAJ3HUD6"/>
<gene>
    <name evidence="2" type="ORF">M997_0819</name>
</gene>
<dbReference type="EMBL" id="LXEV01000014">
    <property type="protein sequence ID" value="OAT48897.1"/>
    <property type="molecule type" value="Genomic_DNA"/>
</dbReference>
<keyword evidence="1" id="KW-0812">Transmembrane</keyword>
<keyword evidence="1" id="KW-0472">Membrane</keyword>
<evidence type="ECO:0000313" key="2">
    <source>
        <dbReference type="EMBL" id="OAT48897.1"/>
    </source>
</evidence>
<organism evidence="2 3">
    <name type="scientific">Proteus hauseri ATCC 700826</name>
    <dbReference type="NCBI Taxonomy" id="1354271"/>
    <lineage>
        <taxon>Bacteria</taxon>
        <taxon>Pseudomonadati</taxon>
        <taxon>Pseudomonadota</taxon>
        <taxon>Gammaproteobacteria</taxon>
        <taxon>Enterobacterales</taxon>
        <taxon>Morganellaceae</taxon>
        <taxon>Proteus</taxon>
    </lineage>
</organism>
<reference evidence="2 3" key="1">
    <citation type="submission" date="2016-04" db="EMBL/GenBank/DDBJ databases">
        <title>ATOL: Assembling a taxonomically balanced genome-scale reconstruction of the evolutionary history of the Enterobacteriaceae.</title>
        <authorList>
            <person name="Plunkett G.III."/>
            <person name="Neeno-Eckwall E.C."/>
            <person name="Glasner J.D."/>
            <person name="Perna N.T."/>
        </authorList>
    </citation>
    <scope>NUCLEOTIDE SEQUENCE [LARGE SCALE GENOMIC DNA]</scope>
    <source>
        <strain evidence="2 3">ATCC 700826</strain>
    </source>
</reference>
<sequence>MWGTIESVFNNIINNYGLLGVFIVFILSIIGLFLYKNGFIYEYKEKNKLEIKTSTFLKSIASNSDYIDDDSIVSFSKKEENRIIRKKLLGISNDKIQHQAILILNNHPDGYESMRFFKKFDKYLILNDKKITLDKNIVRKDKNIAMLLLLESIIIFWGSVFTIYREEFISTILFLIFAFATYLISLVVSPPTKLEIKKFEDYVTQYYEQ</sequence>
<feature type="transmembrane region" description="Helical" evidence="1">
    <location>
        <begin position="16"/>
        <end position="35"/>
    </location>
</feature>
<comment type="caution">
    <text evidence="2">The sequence shown here is derived from an EMBL/GenBank/DDBJ whole genome shotgun (WGS) entry which is preliminary data.</text>
</comment>
<feature type="transmembrane region" description="Helical" evidence="1">
    <location>
        <begin position="169"/>
        <end position="188"/>
    </location>
</feature>
<dbReference type="Proteomes" id="UP000078250">
    <property type="component" value="Unassembled WGS sequence"/>
</dbReference>
<keyword evidence="1" id="KW-1133">Transmembrane helix</keyword>
<dbReference type="RefSeq" id="WP_064718843.1">
    <property type="nucleotide sequence ID" value="NZ_LXEV01000014.1"/>
</dbReference>
<accession>A0AAJ3HUD6</accession>